<feature type="domain" description="HD/PDEase" evidence="1">
    <location>
        <begin position="53"/>
        <end position="178"/>
    </location>
</feature>
<organism evidence="2 3">
    <name type="scientific">Winogradskyella echinorum</name>
    <dbReference type="NCBI Taxonomy" id="538189"/>
    <lineage>
        <taxon>Bacteria</taxon>
        <taxon>Pseudomonadati</taxon>
        <taxon>Bacteroidota</taxon>
        <taxon>Flavobacteriia</taxon>
        <taxon>Flavobacteriales</taxon>
        <taxon>Flavobacteriaceae</taxon>
        <taxon>Winogradskyella</taxon>
    </lineage>
</organism>
<protein>
    <submittedName>
        <fullName evidence="2">HD domain-containing protein</fullName>
    </submittedName>
</protein>
<dbReference type="SUPFAM" id="SSF109604">
    <property type="entry name" value="HD-domain/PDEase-like"/>
    <property type="match status" value="1"/>
</dbReference>
<dbReference type="InterPro" id="IPR050135">
    <property type="entry name" value="dGTPase-like"/>
</dbReference>
<dbReference type="CDD" id="cd00077">
    <property type="entry name" value="HDc"/>
    <property type="match status" value="1"/>
</dbReference>
<dbReference type="PANTHER" id="PTHR11373:SF4">
    <property type="entry name" value="DEOXYNUCLEOSIDE TRIPHOSPHATE TRIPHOSPHOHYDROLASE SAMHD1"/>
    <property type="match status" value="1"/>
</dbReference>
<dbReference type="SMART" id="SM00471">
    <property type="entry name" value="HDc"/>
    <property type="match status" value="1"/>
</dbReference>
<dbReference type="InterPro" id="IPR003607">
    <property type="entry name" value="HD/PDEase_dom"/>
</dbReference>
<dbReference type="PANTHER" id="PTHR11373">
    <property type="entry name" value="DEOXYNUCLEOSIDE TRIPHOSPHATE TRIPHOSPHOHYDROLASE"/>
    <property type="match status" value="1"/>
</dbReference>
<dbReference type="RefSeq" id="WP_186845368.1">
    <property type="nucleotide sequence ID" value="NZ_JACOME010000002.1"/>
</dbReference>
<gene>
    <name evidence="2" type="ORF">H6H04_07600</name>
</gene>
<keyword evidence="3" id="KW-1185">Reference proteome</keyword>
<proteinExistence type="predicted"/>
<dbReference type="Proteomes" id="UP000607435">
    <property type="component" value="Unassembled WGS sequence"/>
</dbReference>
<dbReference type="Pfam" id="PF01966">
    <property type="entry name" value="HD"/>
    <property type="match status" value="1"/>
</dbReference>
<dbReference type="Gene3D" id="1.10.3210.10">
    <property type="entry name" value="Hypothetical protein af1432"/>
    <property type="match status" value="1"/>
</dbReference>
<name>A0ABR6Y0G5_9FLAO</name>
<dbReference type="EMBL" id="JACOME010000002">
    <property type="protein sequence ID" value="MBC3846238.1"/>
    <property type="molecule type" value="Genomic_DNA"/>
</dbReference>
<dbReference type="Pfam" id="PF19276">
    <property type="entry name" value="HD_assoc_2"/>
    <property type="match status" value="1"/>
</dbReference>
<accession>A0ABR6Y0G5</accession>
<reference evidence="2 3" key="1">
    <citation type="submission" date="2020-08" db="EMBL/GenBank/DDBJ databases">
        <title>Winogradskyella ouciana sp. nov., isolated from the hadal seawater of the Mariana Trench.</title>
        <authorList>
            <person name="He X."/>
        </authorList>
    </citation>
    <scope>NUCLEOTIDE SEQUENCE [LARGE SCALE GENOMIC DNA]</scope>
    <source>
        <strain evidence="2 3">KCTC 22026</strain>
    </source>
</reference>
<dbReference type="InterPro" id="IPR006674">
    <property type="entry name" value="HD_domain"/>
</dbReference>
<dbReference type="InterPro" id="IPR045509">
    <property type="entry name" value="HD_assoc_2"/>
</dbReference>
<evidence type="ECO:0000313" key="3">
    <source>
        <dbReference type="Proteomes" id="UP000607435"/>
    </source>
</evidence>
<comment type="caution">
    <text evidence="2">The sequence shown here is derived from an EMBL/GenBank/DDBJ whole genome shotgun (WGS) entry which is preliminary data.</text>
</comment>
<evidence type="ECO:0000259" key="1">
    <source>
        <dbReference type="SMART" id="SM00471"/>
    </source>
</evidence>
<evidence type="ECO:0000313" key="2">
    <source>
        <dbReference type="EMBL" id="MBC3846238.1"/>
    </source>
</evidence>
<sequence>MPTNNKLKIFNDPIYGFITIPNSLIFDIIQHKYFQRLRRISQMGLSYLVYPGAHHTRFHHALGSMHLMQKAVNVLRFKGVAISNDEENGLLIAILLHDIGHGPFSHAMEHSIVNDISHEEISLRFMEELNTEFNGSLTLAISIFKGEYPRKYMCQLISSQLDMDRADYLKRDSFYTGVAEGNINSERLITMLNVVDGQLVIEEKGVYSAEKFLVARRFMYWQVYLHKTSLVAEQLLTRILKRAKELVNQGKVLQCSKALLFFLNSERGGNSFNNETLAIFAKLDDYDIVSAMKDWQTNDDFVLSNLCEMIINRDLLKVKLKNKPIKTSELIAHSNALMEKHNISKSEADYFVFQGEITNQAYQNKKQNINILLKSGKIKDIAKVSDQLNLKALSKPVTKYYMCYPKKKM</sequence>